<feature type="compositionally biased region" description="Low complexity" evidence="3">
    <location>
        <begin position="153"/>
        <end position="163"/>
    </location>
</feature>
<keyword evidence="6" id="KW-1185">Reference proteome</keyword>
<feature type="region of interest" description="Disordered" evidence="3">
    <location>
        <begin position="222"/>
        <end position="266"/>
    </location>
</feature>
<evidence type="ECO:0000313" key="6">
    <source>
        <dbReference type="Proteomes" id="UP000472273"/>
    </source>
</evidence>
<reference evidence="5" key="2">
    <citation type="submission" date="2025-09" db="UniProtKB">
        <authorList>
            <consortium name="Ensembl"/>
        </authorList>
    </citation>
    <scope>IDENTIFICATION</scope>
</reference>
<feature type="domain" description="SH3" evidence="4">
    <location>
        <begin position="1"/>
        <end position="58"/>
    </location>
</feature>
<dbReference type="Gene3D" id="2.30.30.40">
    <property type="entry name" value="SH3 Domains"/>
    <property type="match status" value="2"/>
</dbReference>
<evidence type="ECO:0000256" key="1">
    <source>
        <dbReference type="ARBA" id="ARBA00022443"/>
    </source>
</evidence>
<dbReference type="AlphaFoldDB" id="A0A670ZBN8"/>
<dbReference type="GeneTree" id="ENSGT00940000160558"/>
<accession>A0A670ZBN8</accession>
<name>A0A670ZBN8_PSETE</name>
<dbReference type="InterPro" id="IPR035609">
    <property type="entry name" value="Vinexin_SH3_1"/>
</dbReference>
<dbReference type="PANTHER" id="PTHR14167">
    <property type="entry name" value="SH3 DOMAIN-CONTAINING"/>
    <property type="match status" value="1"/>
</dbReference>
<dbReference type="InterPro" id="IPR035608">
    <property type="entry name" value="Vinexin_SH3_2"/>
</dbReference>
<feature type="region of interest" description="Disordered" evidence="3">
    <location>
        <begin position="137"/>
        <end position="183"/>
    </location>
</feature>
<feature type="compositionally biased region" description="Polar residues" evidence="3">
    <location>
        <begin position="224"/>
        <end position="246"/>
    </location>
</feature>
<dbReference type="Pfam" id="PF14604">
    <property type="entry name" value="SH3_9"/>
    <property type="match status" value="1"/>
</dbReference>
<reference evidence="5" key="1">
    <citation type="submission" date="2025-08" db="UniProtKB">
        <authorList>
            <consortium name="Ensembl"/>
        </authorList>
    </citation>
    <scope>IDENTIFICATION</scope>
</reference>
<dbReference type="PRINTS" id="PR00499">
    <property type="entry name" value="P67PHOX"/>
</dbReference>
<evidence type="ECO:0000256" key="2">
    <source>
        <dbReference type="PROSITE-ProRule" id="PRU00192"/>
    </source>
</evidence>
<evidence type="ECO:0000256" key="3">
    <source>
        <dbReference type="SAM" id="MobiDB-lite"/>
    </source>
</evidence>
<feature type="domain" description="SH3" evidence="4">
    <location>
        <begin position="73"/>
        <end position="134"/>
    </location>
</feature>
<sequence>MKAARLKFDFQAESPKELTLQKGDIVYIHKEVDKNWLEGEHHGRVGIFPANYVEVLPPTEIPKPIKVPSLQVLEYGEAVAQYNFKGDLAVELSFRKGEHICLVRRVDENWYEGRISGTNRQGIFPANYVQVVKEPRVKNSEEYPSSPGLPGHASSSPQAQAPSLGSRWQSETSPSNLPNALAPDLLASSSSSASSGFTFPISPKFENPETMTHRIQGALRAGSFSPQSRSPGKMSSGSPQPLTSVQMKDPPRPVPPLLTSQARPSIPPQVRCSGGIQFFLTTVSVDVAWWAWQEKFTAKSPFPPHPTNLLSSSVLLYRATNEDPANQLGLRRRRIDGGGASQRWDLPVL</sequence>
<dbReference type="FunFam" id="2.30.30.40:FF:000004">
    <property type="entry name" value="Sorbin and SH3 domain-containing protein 1 isoform 2"/>
    <property type="match status" value="1"/>
</dbReference>
<dbReference type="InterPro" id="IPR001452">
    <property type="entry name" value="SH3_domain"/>
</dbReference>
<evidence type="ECO:0000313" key="5">
    <source>
        <dbReference type="Ensembl" id="ENSPTXP00000021537.1"/>
    </source>
</evidence>
<dbReference type="CDD" id="cd11921">
    <property type="entry name" value="SH3_Vinexin_1"/>
    <property type="match status" value="1"/>
</dbReference>
<dbReference type="Ensembl" id="ENSPTXT00000022195.1">
    <property type="protein sequence ID" value="ENSPTXP00000021537.1"/>
    <property type="gene ID" value="ENSPTXG00000014863.1"/>
</dbReference>
<dbReference type="CDD" id="cd11924">
    <property type="entry name" value="SH3_Vinexin_2"/>
    <property type="match status" value="1"/>
</dbReference>
<dbReference type="PRINTS" id="PR00452">
    <property type="entry name" value="SH3DOMAIN"/>
</dbReference>
<dbReference type="Pfam" id="PF00018">
    <property type="entry name" value="SH3_1"/>
    <property type="match status" value="1"/>
</dbReference>
<organism evidence="5 6">
    <name type="scientific">Pseudonaja textilis</name>
    <name type="common">Eastern brown snake</name>
    <dbReference type="NCBI Taxonomy" id="8673"/>
    <lineage>
        <taxon>Eukaryota</taxon>
        <taxon>Metazoa</taxon>
        <taxon>Chordata</taxon>
        <taxon>Craniata</taxon>
        <taxon>Vertebrata</taxon>
        <taxon>Euteleostomi</taxon>
        <taxon>Lepidosauria</taxon>
        <taxon>Squamata</taxon>
        <taxon>Bifurcata</taxon>
        <taxon>Unidentata</taxon>
        <taxon>Episquamata</taxon>
        <taxon>Toxicofera</taxon>
        <taxon>Serpentes</taxon>
        <taxon>Colubroidea</taxon>
        <taxon>Elapidae</taxon>
        <taxon>Hydrophiinae</taxon>
        <taxon>Pseudonaja</taxon>
    </lineage>
</organism>
<feature type="compositionally biased region" description="Low complexity" evidence="3">
    <location>
        <begin position="174"/>
        <end position="183"/>
    </location>
</feature>
<dbReference type="PANTHER" id="PTHR14167:SF54">
    <property type="entry name" value="VINEXIN"/>
    <property type="match status" value="1"/>
</dbReference>
<proteinExistence type="predicted"/>
<protein>
    <recommendedName>
        <fullName evidence="4">SH3 domain-containing protein</fullName>
    </recommendedName>
</protein>
<evidence type="ECO:0000259" key="4">
    <source>
        <dbReference type="PROSITE" id="PS50002"/>
    </source>
</evidence>
<keyword evidence="1 2" id="KW-0728">SH3 domain</keyword>
<dbReference type="PROSITE" id="PS50002">
    <property type="entry name" value="SH3"/>
    <property type="match status" value="2"/>
</dbReference>
<dbReference type="Proteomes" id="UP000472273">
    <property type="component" value="Unplaced"/>
</dbReference>
<dbReference type="InterPro" id="IPR050384">
    <property type="entry name" value="Endophilin_SH3RF"/>
</dbReference>
<dbReference type="InterPro" id="IPR036028">
    <property type="entry name" value="SH3-like_dom_sf"/>
</dbReference>
<dbReference type="SMART" id="SM00326">
    <property type="entry name" value="SH3"/>
    <property type="match status" value="2"/>
</dbReference>
<dbReference type="SUPFAM" id="SSF50044">
    <property type="entry name" value="SH3-domain"/>
    <property type="match status" value="2"/>
</dbReference>